<dbReference type="SMART" id="SM00260">
    <property type="entry name" value="CheW"/>
    <property type="match status" value="1"/>
</dbReference>
<organism evidence="2 3">
    <name type="scientific">Tectimicrobiota bacterium</name>
    <dbReference type="NCBI Taxonomy" id="2528274"/>
    <lineage>
        <taxon>Bacteria</taxon>
        <taxon>Pseudomonadati</taxon>
        <taxon>Nitrospinota/Tectimicrobiota group</taxon>
        <taxon>Candidatus Tectimicrobiota</taxon>
    </lineage>
</organism>
<dbReference type="SUPFAM" id="SSF50341">
    <property type="entry name" value="CheW-like"/>
    <property type="match status" value="1"/>
</dbReference>
<sequence>MSPSNYLTVFTLDEQRFALRLASVERVFRMMEITPLPKAPEIVLGVVNLQGQIVPVVNIRKRFRLPEKEADLSDQLIVAQTPRRVIAMIVDEVSGILEYSGSEVIAAETLLPGIEYIESVVKLEDGMILIHDLDKFLSLDEEKALDEAL</sequence>
<feature type="domain" description="CheW-like" evidence="1">
    <location>
        <begin position="4"/>
        <end position="142"/>
    </location>
</feature>
<dbReference type="Pfam" id="PF01584">
    <property type="entry name" value="CheW"/>
    <property type="match status" value="1"/>
</dbReference>
<dbReference type="Gene3D" id="2.40.50.180">
    <property type="entry name" value="CheA-289, Domain 4"/>
    <property type="match status" value="1"/>
</dbReference>
<gene>
    <name evidence="2" type="ORF">HYY20_05070</name>
</gene>
<dbReference type="Gene3D" id="2.30.30.40">
    <property type="entry name" value="SH3 Domains"/>
    <property type="match status" value="1"/>
</dbReference>
<reference evidence="2" key="1">
    <citation type="submission" date="2020-07" db="EMBL/GenBank/DDBJ databases">
        <title>Huge and variable diversity of episymbiotic CPR bacteria and DPANN archaea in groundwater ecosystems.</title>
        <authorList>
            <person name="He C.Y."/>
            <person name="Keren R."/>
            <person name="Whittaker M."/>
            <person name="Farag I.F."/>
            <person name="Doudna J."/>
            <person name="Cate J.H.D."/>
            <person name="Banfield J.F."/>
        </authorList>
    </citation>
    <scope>NUCLEOTIDE SEQUENCE</scope>
    <source>
        <strain evidence="2">NC_groundwater_672_Ag_B-0.1um_62_36</strain>
    </source>
</reference>
<dbReference type="AlphaFoldDB" id="A0A932CN92"/>
<dbReference type="InterPro" id="IPR002545">
    <property type="entry name" value="CheW-lke_dom"/>
</dbReference>
<evidence type="ECO:0000313" key="3">
    <source>
        <dbReference type="Proteomes" id="UP000769766"/>
    </source>
</evidence>
<dbReference type="InterPro" id="IPR036061">
    <property type="entry name" value="CheW-like_dom_sf"/>
</dbReference>
<protein>
    <submittedName>
        <fullName evidence="2">Purine-binding chemotaxis protein CheW</fullName>
    </submittedName>
</protein>
<accession>A0A932CN92</accession>
<dbReference type="GO" id="GO:0006935">
    <property type="term" value="P:chemotaxis"/>
    <property type="evidence" value="ECO:0007669"/>
    <property type="project" value="InterPro"/>
</dbReference>
<dbReference type="PANTHER" id="PTHR22617:SF23">
    <property type="entry name" value="CHEMOTAXIS PROTEIN CHEW"/>
    <property type="match status" value="1"/>
</dbReference>
<dbReference type="InterPro" id="IPR039315">
    <property type="entry name" value="CheW"/>
</dbReference>
<dbReference type="GO" id="GO:0005829">
    <property type="term" value="C:cytosol"/>
    <property type="evidence" value="ECO:0007669"/>
    <property type="project" value="TreeGrafter"/>
</dbReference>
<evidence type="ECO:0000259" key="1">
    <source>
        <dbReference type="PROSITE" id="PS50851"/>
    </source>
</evidence>
<dbReference type="PANTHER" id="PTHR22617">
    <property type="entry name" value="CHEMOTAXIS SENSOR HISTIDINE KINASE-RELATED"/>
    <property type="match status" value="1"/>
</dbReference>
<evidence type="ECO:0000313" key="2">
    <source>
        <dbReference type="EMBL" id="MBI2876234.1"/>
    </source>
</evidence>
<dbReference type="Proteomes" id="UP000769766">
    <property type="component" value="Unassembled WGS sequence"/>
</dbReference>
<dbReference type="GO" id="GO:0007165">
    <property type="term" value="P:signal transduction"/>
    <property type="evidence" value="ECO:0007669"/>
    <property type="project" value="InterPro"/>
</dbReference>
<dbReference type="EMBL" id="JACPRF010000157">
    <property type="protein sequence ID" value="MBI2876234.1"/>
    <property type="molecule type" value="Genomic_DNA"/>
</dbReference>
<comment type="caution">
    <text evidence="2">The sequence shown here is derived from an EMBL/GenBank/DDBJ whole genome shotgun (WGS) entry which is preliminary data.</text>
</comment>
<dbReference type="PROSITE" id="PS50851">
    <property type="entry name" value="CHEW"/>
    <property type="match status" value="1"/>
</dbReference>
<proteinExistence type="predicted"/>
<name>A0A932CN92_UNCTE</name>